<keyword evidence="13" id="KW-0675">Receptor</keyword>
<dbReference type="InterPro" id="IPR017355">
    <property type="entry name" value="TNF_ligand_10/11"/>
</dbReference>
<dbReference type="RefSeq" id="XP_012888218.1">
    <property type="nucleotide sequence ID" value="XM_013032764.1"/>
</dbReference>
<keyword evidence="6" id="KW-0202">Cytokine</keyword>
<dbReference type="GeneID" id="105998104"/>
<dbReference type="GO" id="GO:0043123">
    <property type="term" value="P:positive regulation of canonical NF-kappaB signal transduction"/>
    <property type="evidence" value="ECO:0007669"/>
    <property type="project" value="Ensembl"/>
</dbReference>
<dbReference type="SMART" id="SM00207">
    <property type="entry name" value="TNF"/>
    <property type="match status" value="1"/>
</dbReference>
<evidence type="ECO:0000256" key="2">
    <source>
        <dbReference type="ARBA" id="ARBA00004613"/>
    </source>
</evidence>
<evidence type="ECO:0000256" key="7">
    <source>
        <dbReference type="ARBA" id="ARBA00022525"/>
    </source>
</evidence>
<evidence type="ECO:0000256" key="15">
    <source>
        <dbReference type="ARBA" id="ARBA00062870"/>
    </source>
</evidence>
<dbReference type="GO" id="GO:0005886">
    <property type="term" value="C:plasma membrane"/>
    <property type="evidence" value="ECO:0007669"/>
    <property type="project" value="UniProtKB-SubCell"/>
</dbReference>
<evidence type="ECO:0000256" key="8">
    <source>
        <dbReference type="ARBA" id="ARBA00022692"/>
    </source>
</evidence>
<dbReference type="InParanoid" id="A0A1S3GH68"/>
<dbReference type="GO" id="GO:1901224">
    <property type="term" value="P:positive regulation of non-canonical NF-kappaB signal transduction"/>
    <property type="evidence" value="ECO:0007669"/>
    <property type="project" value="Ensembl"/>
</dbReference>
<dbReference type="GO" id="GO:0005125">
    <property type="term" value="F:cytokine activity"/>
    <property type="evidence" value="ECO:0007669"/>
    <property type="project" value="UniProtKB-KW"/>
</dbReference>
<evidence type="ECO:0000256" key="18">
    <source>
        <dbReference type="ARBA" id="ARBA00077180"/>
    </source>
</evidence>
<dbReference type="CTD" id="8600"/>
<evidence type="ECO:0000256" key="10">
    <source>
        <dbReference type="ARBA" id="ARBA00022968"/>
    </source>
</evidence>
<dbReference type="GO" id="GO:0055074">
    <property type="term" value="P:calcium ion homeostasis"/>
    <property type="evidence" value="ECO:0007669"/>
    <property type="project" value="Ensembl"/>
</dbReference>
<feature type="region of interest" description="Disordered" evidence="21">
    <location>
        <begin position="1"/>
        <end position="45"/>
    </location>
</feature>
<dbReference type="GO" id="GO:2001206">
    <property type="term" value="P:positive regulation of osteoclast development"/>
    <property type="evidence" value="ECO:0007669"/>
    <property type="project" value="Ensembl"/>
</dbReference>
<evidence type="ECO:0000256" key="4">
    <source>
        <dbReference type="ARBA" id="ARBA00022473"/>
    </source>
</evidence>
<dbReference type="PANTHER" id="PTHR11471">
    <property type="entry name" value="TUMOR NECROSIS FACTOR FAMILY MEMBER"/>
    <property type="match status" value="1"/>
</dbReference>
<evidence type="ECO:0000256" key="20">
    <source>
        <dbReference type="ARBA" id="ARBA00081387"/>
    </source>
</evidence>
<dbReference type="GO" id="GO:0006955">
    <property type="term" value="P:immune response"/>
    <property type="evidence" value="ECO:0007669"/>
    <property type="project" value="InterPro"/>
</dbReference>
<dbReference type="GO" id="GO:0019722">
    <property type="term" value="P:calcium-mediated signaling"/>
    <property type="evidence" value="ECO:0007669"/>
    <property type="project" value="Ensembl"/>
</dbReference>
<keyword evidence="14" id="KW-0325">Glycoprotein</keyword>
<dbReference type="GO" id="GO:0046330">
    <property type="term" value="P:positive regulation of JNK cascade"/>
    <property type="evidence" value="ECO:0007669"/>
    <property type="project" value="Ensembl"/>
</dbReference>
<keyword evidence="24" id="KW-1185">Reference proteome</keyword>
<dbReference type="GO" id="GO:0005615">
    <property type="term" value="C:extracellular space"/>
    <property type="evidence" value="ECO:0007669"/>
    <property type="project" value="UniProtKB-KW"/>
</dbReference>
<keyword evidence="5" id="KW-1003">Cell membrane</keyword>
<evidence type="ECO:0000256" key="16">
    <source>
        <dbReference type="ARBA" id="ARBA00074589"/>
    </source>
</evidence>
<dbReference type="InterPro" id="IPR006052">
    <property type="entry name" value="TNF_dom"/>
</dbReference>
<dbReference type="FunCoup" id="A0A1S3GH68">
    <property type="interactions" value="400"/>
</dbReference>
<evidence type="ECO:0000256" key="22">
    <source>
        <dbReference type="SAM" id="Phobius"/>
    </source>
</evidence>
<dbReference type="GO" id="GO:0038001">
    <property type="term" value="P:paracrine signaling"/>
    <property type="evidence" value="ECO:0007669"/>
    <property type="project" value="Ensembl"/>
</dbReference>
<evidence type="ECO:0000256" key="12">
    <source>
        <dbReference type="ARBA" id="ARBA00023136"/>
    </source>
</evidence>
<dbReference type="GO" id="GO:0010628">
    <property type="term" value="P:positive regulation of gene expression"/>
    <property type="evidence" value="ECO:0007669"/>
    <property type="project" value="Ensembl"/>
</dbReference>
<feature type="compositionally biased region" description="Basic and acidic residues" evidence="21">
    <location>
        <begin position="1"/>
        <end position="16"/>
    </location>
</feature>
<dbReference type="GO" id="GO:0060749">
    <property type="term" value="P:mammary gland alveolus development"/>
    <property type="evidence" value="ECO:0007669"/>
    <property type="project" value="Ensembl"/>
</dbReference>
<keyword evidence="12 22" id="KW-0472">Membrane</keyword>
<evidence type="ECO:0000256" key="1">
    <source>
        <dbReference type="ARBA" id="ARBA00004401"/>
    </source>
</evidence>
<proteinExistence type="inferred from homology"/>
<protein>
    <recommendedName>
        <fullName evidence="16">Tumor necrosis factor ligand superfamily member 11</fullName>
    </recommendedName>
    <alternativeName>
        <fullName evidence="20">Osteoclast differentiation factor</fullName>
    </alternativeName>
    <alternativeName>
        <fullName evidence="19">Osteoprotegerin ligand</fullName>
    </alternativeName>
    <alternativeName>
        <fullName evidence="17">Receptor activator of nuclear factor kappa-B ligand</fullName>
    </alternativeName>
    <alternativeName>
        <fullName evidence="18">TNF-related activation-induced cytokine</fullName>
    </alternativeName>
</protein>
<comment type="subcellular location">
    <subcellularLocation>
        <location evidence="1">Cell membrane</location>
        <topology evidence="1">Single-pass type II membrane protein</topology>
    </subcellularLocation>
    <subcellularLocation>
        <location evidence="2">Secreted</location>
    </subcellularLocation>
</comment>
<dbReference type="GO" id="GO:0071812">
    <property type="term" value="P:positive regulation of fever generation by positive regulation of prostaglandin secretion"/>
    <property type="evidence" value="ECO:0007669"/>
    <property type="project" value="Ensembl"/>
</dbReference>
<dbReference type="GO" id="GO:0051466">
    <property type="term" value="P:positive regulation of corticotropin-releasing hormone secretion"/>
    <property type="evidence" value="ECO:0007669"/>
    <property type="project" value="Ensembl"/>
</dbReference>
<dbReference type="OMA" id="RAQMDPT"/>
<dbReference type="GO" id="GO:0001503">
    <property type="term" value="P:ossification"/>
    <property type="evidence" value="ECO:0007669"/>
    <property type="project" value="Ensembl"/>
</dbReference>
<dbReference type="GO" id="GO:0044691">
    <property type="term" value="P:tooth eruption"/>
    <property type="evidence" value="ECO:0007669"/>
    <property type="project" value="Ensembl"/>
</dbReference>
<keyword evidence="8 22" id="KW-0812">Transmembrane</keyword>
<dbReference type="GO" id="GO:0034112">
    <property type="term" value="P:positive regulation of homotypic cell-cell adhesion"/>
    <property type="evidence" value="ECO:0007669"/>
    <property type="project" value="Ensembl"/>
</dbReference>
<evidence type="ECO:0000256" key="17">
    <source>
        <dbReference type="ARBA" id="ARBA00077116"/>
    </source>
</evidence>
<gene>
    <name evidence="25" type="primary">Tnfsf11</name>
</gene>
<dbReference type="PROSITE" id="PS50049">
    <property type="entry name" value="THD_2"/>
    <property type="match status" value="1"/>
</dbReference>
<dbReference type="GO" id="GO:0042802">
    <property type="term" value="F:identical protein binding"/>
    <property type="evidence" value="ECO:0007669"/>
    <property type="project" value="Ensembl"/>
</dbReference>
<dbReference type="GO" id="GO:1990830">
    <property type="term" value="P:cellular response to leukemia inhibitory factor"/>
    <property type="evidence" value="ECO:0007669"/>
    <property type="project" value="Ensembl"/>
</dbReference>
<dbReference type="GO" id="GO:0045944">
    <property type="term" value="P:positive regulation of transcription by RNA polymerase II"/>
    <property type="evidence" value="ECO:0007669"/>
    <property type="project" value="Ensembl"/>
</dbReference>
<evidence type="ECO:0000256" key="3">
    <source>
        <dbReference type="ARBA" id="ARBA00008670"/>
    </source>
</evidence>
<dbReference type="GO" id="GO:0002548">
    <property type="term" value="P:monocyte chemotaxis"/>
    <property type="evidence" value="ECO:0007669"/>
    <property type="project" value="Ensembl"/>
</dbReference>
<dbReference type="InterPro" id="IPR008983">
    <property type="entry name" value="Tumour_necrosis_fac-like_dom"/>
</dbReference>
<evidence type="ECO:0000256" key="14">
    <source>
        <dbReference type="ARBA" id="ARBA00023180"/>
    </source>
</evidence>
<feature type="compositionally biased region" description="Pro residues" evidence="21">
    <location>
        <begin position="32"/>
        <end position="45"/>
    </location>
</feature>
<feature type="transmembrane region" description="Helical" evidence="22">
    <location>
        <begin position="53"/>
        <end position="74"/>
    </location>
</feature>
<evidence type="ECO:0000256" key="9">
    <source>
        <dbReference type="ARBA" id="ARBA00022782"/>
    </source>
</evidence>
<dbReference type="AlphaFoldDB" id="A0A1S3GH68"/>
<reference evidence="25" key="1">
    <citation type="submission" date="2025-08" db="UniProtKB">
        <authorList>
            <consortium name="RefSeq"/>
        </authorList>
    </citation>
    <scope>IDENTIFICATION</scope>
    <source>
        <tissue evidence="25">Kidney</tissue>
    </source>
</reference>
<evidence type="ECO:0000256" key="19">
    <source>
        <dbReference type="ARBA" id="ARBA00077877"/>
    </source>
</evidence>
<evidence type="ECO:0000313" key="25">
    <source>
        <dbReference type="RefSeq" id="XP_012888218.1"/>
    </source>
</evidence>
<organism evidence="24 25">
    <name type="scientific">Dipodomys ordii</name>
    <name type="common">Ord's kangaroo rat</name>
    <dbReference type="NCBI Taxonomy" id="10020"/>
    <lineage>
        <taxon>Eukaryota</taxon>
        <taxon>Metazoa</taxon>
        <taxon>Chordata</taxon>
        <taxon>Craniata</taxon>
        <taxon>Vertebrata</taxon>
        <taxon>Euteleostomi</taxon>
        <taxon>Mammalia</taxon>
        <taxon>Eutheria</taxon>
        <taxon>Euarchontoglires</taxon>
        <taxon>Glires</taxon>
        <taxon>Rodentia</taxon>
        <taxon>Castorimorpha</taxon>
        <taxon>Heteromyidae</taxon>
        <taxon>Dipodomyinae</taxon>
        <taxon>Dipodomys</taxon>
    </lineage>
</organism>
<dbReference type="GO" id="GO:0070374">
    <property type="term" value="P:positive regulation of ERK1 and ERK2 cascade"/>
    <property type="evidence" value="ECO:0007669"/>
    <property type="project" value="Ensembl"/>
</dbReference>
<evidence type="ECO:0000256" key="5">
    <source>
        <dbReference type="ARBA" id="ARBA00022475"/>
    </source>
</evidence>
<dbReference type="GO" id="GO:0033209">
    <property type="term" value="P:tumor necrosis factor-mediated signaling pathway"/>
    <property type="evidence" value="ECO:0007669"/>
    <property type="project" value="Ensembl"/>
</dbReference>
<dbReference type="Gene3D" id="2.60.120.40">
    <property type="match status" value="1"/>
</dbReference>
<keyword evidence="7" id="KW-0964">Secreted</keyword>
<sequence length="319" mass="35552">MRRASRDYSKYLRGSEEMGSCGSGAPHEAPLHPAPPPAPAAPPPSHAASRSMFVALLGLGLGQVVCSVALFLYFRAQMDPNRIAEDSTECIYRIFRLHENDMQDTSVESEDTRLIPDSCRRIRQAFQGAVQKELQHIFASQHIRAERVVESSSSGLTNRGKVESQPFAHLTINATNIPSGSHKVSLSSWYHDRGWAKISNMTLKNGKLIVNQNGFYYLYANICFRHHETSGDLPTEYLQLMVYVTKTSVKIPSSQTLMKGGSTKYWSGNSEFHFYSINVGGFFKLRSGEEISIEVSNPFLLDPDQDATYFGAFKVGDID</sequence>
<dbReference type="PIRSF" id="PIRSF038013">
    <property type="entry name" value="TNF10_TNF11"/>
    <property type="match status" value="1"/>
</dbReference>
<name>A0A1S3GH68_DIPOR</name>
<keyword evidence="4" id="KW-0217">Developmental protein</keyword>
<evidence type="ECO:0000259" key="23">
    <source>
        <dbReference type="PROSITE" id="PS50049"/>
    </source>
</evidence>
<dbReference type="GO" id="GO:0043491">
    <property type="term" value="P:phosphatidylinositol 3-kinase/protein kinase B signal transduction"/>
    <property type="evidence" value="ECO:0007669"/>
    <property type="project" value="Ensembl"/>
</dbReference>
<dbReference type="STRING" id="10020.ENSDORP00000027029"/>
<dbReference type="GO" id="GO:0050870">
    <property type="term" value="P:positive regulation of T cell activation"/>
    <property type="evidence" value="ECO:0007669"/>
    <property type="project" value="Ensembl"/>
</dbReference>
<dbReference type="GO" id="GO:0007254">
    <property type="term" value="P:JNK cascade"/>
    <property type="evidence" value="ECO:0007669"/>
    <property type="project" value="Ensembl"/>
</dbReference>
<dbReference type="GO" id="GO:0005164">
    <property type="term" value="F:tumor necrosis factor receptor binding"/>
    <property type="evidence" value="ECO:0007669"/>
    <property type="project" value="InterPro"/>
</dbReference>
<evidence type="ECO:0000256" key="13">
    <source>
        <dbReference type="ARBA" id="ARBA00023170"/>
    </source>
</evidence>
<evidence type="ECO:0000313" key="24">
    <source>
        <dbReference type="Proteomes" id="UP000081671"/>
    </source>
</evidence>
<comment type="subunit">
    <text evidence="15">Homotrimer. Interacts with TNFRSF11A and TNFRSF11B. Interacts with FBN1 (via N-terminal domain) in a Ca(+2)-dependent manner. Interacts with TNFAIP6 (via both Link and CUB domains).</text>
</comment>
<dbReference type="KEGG" id="dord:105998104"/>
<accession>A0A1S3GH68</accession>
<dbReference type="Proteomes" id="UP000081671">
    <property type="component" value="Unplaced"/>
</dbReference>
<comment type="similarity">
    <text evidence="3">Belongs to the tumor necrosis factor family.</text>
</comment>
<dbReference type="GO" id="GO:0051897">
    <property type="term" value="P:positive regulation of phosphatidylinositol 3-kinase/protein kinase B signal transduction"/>
    <property type="evidence" value="ECO:0007669"/>
    <property type="project" value="Ensembl"/>
</dbReference>
<dbReference type="FunFam" id="2.60.120.40:FF:000008">
    <property type="entry name" value="Tumor necrosis factor ligand superfamily member 11"/>
    <property type="match status" value="1"/>
</dbReference>
<keyword evidence="10" id="KW-0735">Signal-anchor</keyword>
<dbReference type="GO" id="GO:0036035">
    <property type="term" value="P:osteoclast development"/>
    <property type="evidence" value="ECO:0007669"/>
    <property type="project" value="Ensembl"/>
</dbReference>
<dbReference type="GO" id="GO:0000122">
    <property type="term" value="P:negative regulation of transcription by RNA polymerase II"/>
    <property type="evidence" value="ECO:0007669"/>
    <property type="project" value="Ensembl"/>
</dbReference>
<evidence type="ECO:0000256" key="11">
    <source>
        <dbReference type="ARBA" id="ARBA00022989"/>
    </source>
</evidence>
<evidence type="ECO:0000256" key="6">
    <source>
        <dbReference type="ARBA" id="ARBA00022514"/>
    </source>
</evidence>
<dbReference type="GO" id="GO:0045453">
    <property type="term" value="P:bone resorption"/>
    <property type="evidence" value="ECO:0007669"/>
    <property type="project" value="Ensembl"/>
</dbReference>
<keyword evidence="11 22" id="KW-1133">Transmembrane helix</keyword>
<dbReference type="OrthoDB" id="8783336at2759"/>
<dbReference type="PANTHER" id="PTHR11471:SF3">
    <property type="entry name" value="TUMOR NECROSIS FACTOR LIGAND SUPERFAMILY MEMBER 11"/>
    <property type="match status" value="1"/>
</dbReference>
<dbReference type="GO" id="GO:0033598">
    <property type="term" value="P:mammary gland epithelial cell proliferation"/>
    <property type="evidence" value="ECO:0007669"/>
    <property type="project" value="Ensembl"/>
</dbReference>
<dbReference type="Pfam" id="PF00229">
    <property type="entry name" value="TNF"/>
    <property type="match status" value="1"/>
</dbReference>
<dbReference type="SUPFAM" id="SSF49842">
    <property type="entry name" value="TNF-like"/>
    <property type="match status" value="1"/>
</dbReference>
<evidence type="ECO:0000256" key="21">
    <source>
        <dbReference type="SAM" id="MobiDB-lite"/>
    </source>
</evidence>
<keyword evidence="9" id="KW-0221">Differentiation</keyword>
<feature type="domain" description="THD" evidence="23">
    <location>
        <begin position="166"/>
        <end position="315"/>
    </location>
</feature>
<dbReference type="GO" id="GO:0002158">
    <property type="term" value="P:osteoclast proliferation"/>
    <property type="evidence" value="ECO:0007669"/>
    <property type="project" value="Ensembl"/>
</dbReference>
<dbReference type="GO" id="GO:0045780">
    <property type="term" value="P:positive regulation of bone resorption"/>
    <property type="evidence" value="ECO:0007669"/>
    <property type="project" value="Ensembl"/>
</dbReference>
<dbReference type="CDD" id="cd00184">
    <property type="entry name" value="TNF"/>
    <property type="match status" value="1"/>
</dbReference>